<keyword evidence="4" id="KW-1185">Reference proteome</keyword>
<sequence length="236" mass="24386">MRAIDFLKNISILFSLMWLHGHTTVLADIAGNPAETIPTALPQQQSIRSHGCGKGGGSPPPSGMTTVVIPGPPLSPSRPSPAKPTSDTRNDLRRDNNNHLPSPQDGPRPRQAPAAPPVDSNPPPPAPAPPPPVITAGPTLPPGPEYITSDADMKAGVGTYSGIDANGNPFRFVQTTYYSCVTRDATAHCGWHRPIVNIVYGGGGGTSAAAASGRITDIAAKAVGIACFVGVLLVWS</sequence>
<feature type="compositionally biased region" description="Pro residues" evidence="1">
    <location>
        <begin position="114"/>
        <end position="144"/>
    </location>
</feature>
<evidence type="ECO:0000313" key="4">
    <source>
        <dbReference type="Proteomes" id="UP001301769"/>
    </source>
</evidence>
<comment type="caution">
    <text evidence="3">The sequence shown here is derived from an EMBL/GenBank/DDBJ whole genome shotgun (WGS) entry which is preliminary data.</text>
</comment>
<dbReference type="EMBL" id="MU858064">
    <property type="protein sequence ID" value="KAK4216930.1"/>
    <property type="molecule type" value="Genomic_DNA"/>
</dbReference>
<protein>
    <submittedName>
        <fullName evidence="3">Uncharacterized protein</fullName>
    </submittedName>
</protein>
<evidence type="ECO:0000256" key="2">
    <source>
        <dbReference type="SAM" id="SignalP"/>
    </source>
</evidence>
<organism evidence="3 4">
    <name type="scientific">Rhypophila decipiens</name>
    <dbReference type="NCBI Taxonomy" id="261697"/>
    <lineage>
        <taxon>Eukaryota</taxon>
        <taxon>Fungi</taxon>
        <taxon>Dikarya</taxon>
        <taxon>Ascomycota</taxon>
        <taxon>Pezizomycotina</taxon>
        <taxon>Sordariomycetes</taxon>
        <taxon>Sordariomycetidae</taxon>
        <taxon>Sordariales</taxon>
        <taxon>Naviculisporaceae</taxon>
        <taxon>Rhypophila</taxon>
    </lineage>
</organism>
<name>A0AAN6YE39_9PEZI</name>
<gene>
    <name evidence="3" type="ORF">QBC37DRAFT_416051</name>
</gene>
<dbReference type="AlphaFoldDB" id="A0AAN6YE39"/>
<reference evidence="3" key="1">
    <citation type="journal article" date="2023" name="Mol. Phylogenet. Evol.">
        <title>Genome-scale phylogeny and comparative genomics of the fungal order Sordariales.</title>
        <authorList>
            <person name="Hensen N."/>
            <person name="Bonometti L."/>
            <person name="Westerberg I."/>
            <person name="Brannstrom I.O."/>
            <person name="Guillou S."/>
            <person name="Cros-Aarteil S."/>
            <person name="Calhoun S."/>
            <person name="Haridas S."/>
            <person name="Kuo A."/>
            <person name="Mondo S."/>
            <person name="Pangilinan J."/>
            <person name="Riley R."/>
            <person name="LaButti K."/>
            <person name="Andreopoulos B."/>
            <person name="Lipzen A."/>
            <person name="Chen C."/>
            <person name="Yan M."/>
            <person name="Daum C."/>
            <person name="Ng V."/>
            <person name="Clum A."/>
            <person name="Steindorff A."/>
            <person name="Ohm R.A."/>
            <person name="Martin F."/>
            <person name="Silar P."/>
            <person name="Natvig D.O."/>
            <person name="Lalanne C."/>
            <person name="Gautier V."/>
            <person name="Ament-Velasquez S.L."/>
            <person name="Kruys A."/>
            <person name="Hutchinson M.I."/>
            <person name="Powell A.J."/>
            <person name="Barry K."/>
            <person name="Miller A.N."/>
            <person name="Grigoriev I.V."/>
            <person name="Debuchy R."/>
            <person name="Gladieux P."/>
            <person name="Hiltunen Thoren M."/>
            <person name="Johannesson H."/>
        </authorList>
    </citation>
    <scope>NUCLEOTIDE SEQUENCE</scope>
    <source>
        <strain evidence="3">PSN293</strain>
    </source>
</reference>
<accession>A0AAN6YE39</accession>
<evidence type="ECO:0000256" key="1">
    <source>
        <dbReference type="SAM" id="MobiDB-lite"/>
    </source>
</evidence>
<feature type="compositionally biased region" description="Basic and acidic residues" evidence="1">
    <location>
        <begin position="86"/>
        <end position="97"/>
    </location>
</feature>
<keyword evidence="2" id="KW-0732">Signal</keyword>
<feature type="compositionally biased region" description="Pro residues" evidence="1">
    <location>
        <begin position="70"/>
        <end position="82"/>
    </location>
</feature>
<feature type="region of interest" description="Disordered" evidence="1">
    <location>
        <begin position="46"/>
        <end position="150"/>
    </location>
</feature>
<reference evidence="3" key="2">
    <citation type="submission" date="2023-05" db="EMBL/GenBank/DDBJ databases">
        <authorList>
            <consortium name="Lawrence Berkeley National Laboratory"/>
            <person name="Steindorff A."/>
            <person name="Hensen N."/>
            <person name="Bonometti L."/>
            <person name="Westerberg I."/>
            <person name="Brannstrom I.O."/>
            <person name="Guillou S."/>
            <person name="Cros-Aarteil S."/>
            <person name="Calhoun S."/>
            <person name="Haridas S."/>
            <person name="Kuo A."/>
            <person name="Mondo S."/>
            <person name="Pangilinan J."/>
            <person name="Riley R."/>
            <person name="Labutti K."/>
            <person name="Andreopoulos B."/>
            <person name="Lipzen A."/>
            <person name="Chen C."/>
            <person name="Yanf M."/>
            <person name="Daum C."/>
            <person name="Ng V."/>
            <person name="Clum A."/>
            <person name="Ohm R."/>
            <person name="Martin F."/>
            <person name="Silar P."/>
            <person name="Natvig D."/>
            <person name="Lalanne C."/>
            <person name="Gautier V."/>
            <person name="Ament-Velasquez S.L."/>
            <person name="Kruys A."/>
            <person name="Hutchinson M.I."/>
            <person name="Powell A.J."/>
            <person name="Barry K."/>
            <person name="Miller A.N."/>
            <person name="Grigoriev I.V."/>
            <person name="Debuchy R."/>
            <person name="Gladieux P."/>
            <person name="Thoren M.H."/>
            <person name="Johannesson H."/>
        </authorList>
    </citation>
    <scope>NUCLEOTIDE SEQUENCE</scope>
    <source>
        <strain evidence="3">PSN293</strain>
    </source>
</reference>
<dbReference type="Proteomes" id="UP001301769">
    <property type="component" value="Unassembled WGS sequence"/>
</dbReference>
<evidence type="ECO:0000313" key="3">
    <source>
        <dbReference type="EMBL" id="KAK4216930.1"/>
    </source>
</evidence>
<feature type="signal peptide" evidence="2">
    <location>
        <begin position="1"/>
        <end position="27"/>
    </location>
</feature>
<feature type="chain" id="PRO_5042953565" evidence="2">
    <location>
        <begin position="28"/>
        <end position="236"/>
    </location>
</feature>
<proteinExistence type="predicted"/>